<evidence type="ECO:0008006" key="5">
    <source>
        <dbReference type="Google" id="ProtNLM"/>
    </source>
</evidence>
<keyword evidence="2" id="KW-0472">Membrane</keyword>
<evidence type="ECO:0000256" key="1">
    <source>
        <dbReference type="SAM" id="MobiDB-lite"/>
    </source>
</evidence>
<protein>
    <recommendedName>
        <fullName evidence="5">DUF5666 domain-containing protein</fullName>
    </recommendedName>
</protein>
<evidence type="ECO:0000313" key="3">
    <source>
        <dbReference type="EMBL" id="SDI11003.1"/>
    </source>
</evidence>
<organism evidence="3 4">
    <name type="scientific">Sinosporangium album</name>
    <dbReference type="NCBI Taxonomy" id="504805"/>
    <lineage>
        <taxon>Bacteria</taxon>
        <taxon>Bacillati</taxon>
        <taxon>Actinomycetota</taxon>
        <taxon>Actinomycetes</taxon>
        <taxon>Streptosporangiales</taxon>
        <taxon>Streptosporangiaceae</taxon>
        <taxon>Sinosporangium</taxon>
    </lineage>
</organism>
<gene>
    <name evidence="3" type="ORF">SAMN05421505_13436</name>
</gene>
<feature type="compositionally biased region" description="Gly residues" evidence="1">
    <location>
        <begin position="74"/>
        <end position="84"/>
    </location>
</feature>
<keyword evidence="2" id="KW-1133">Transmembrane helix</keyword>
<dbReference type="AlphaFoldDB" id="A0A1G8HWJ0"/>
<accession>A0A1G8HWJ0</accession>
<dbReference type="STRING" id="504805.SAMN05421505_13436"/>
<evidence type="ECO:0000256" key="2">
    <source>
        <dbReference type="SAM" id="Phobius"/>
    </source>
</evidence>
<reference evidence="3 4" key="1">
    <citation type="submission" date="2016-10" db="EMBL/GenBank/DDBJ databases">
        <authorList>
            <person name="de Groot N.N."/>
        </authorList>
    </citation>
    <scope>NUCLEOTIDE SEQUENCE [LARGE SCALE GENOMIC DNA]</scope>
    <source>
        <strain evidence="3 4">CPCC 201354</strain>
    </source>
</reference>
<evidence type="ECO:0000313" key="4">
    <source>
        <dbReference type="Proteomes" id="UP000198923"/>
    </source>
</evidence>
<proteinExistence type="predicted"/>
<feature type="transmembrane region" description="Helical" evidence="2">
    <location>
        <begin position="33"/>
        <end position="51"/>
    </location>
</feature>
<dbReference type="EMBL" id="FNCN01000034">
    <property type="protein sequence ID" value="SDI11003.1"/>
    <property type="molecule type" value="Genomic_DNA"/>
</dbReference>
<dbReference type="RefSeq" id="WP_093174153.1">
    <property type="nucleotide sequence ID" value="NZ_FNCN01000034.1"/>
</dbReference>
<feature type="region of interest" description="Disordered" evidence="1">
    <location>
        <begin position="58"/>
        <end position="84"/>
    </location>
</feature>
<name>A0A1G8HWJ0_9ACTN</name>
<keyword evidence="4" id="KW-1185">Reference proteome</keyword>
<keyword evidence="2" id="KW-0812">Transmembrane</keyword>
<sequence>MNKDEMKVLETSPFAGDLDASLRARPRNGASKITLALGAGVVLVAGVLLGIQAQKNFGTTSSTAGPQLPAGPRQPGGGFSGGPGEMGRMGGGMTTGTITKIDGTKVHLETADGTEVVVTTDDQTTIQVTGKLADLKKGRAIVVQGRKSANGAVNATSIRTAGAVSR</sequence>
<dbReference type="Proteomes" id="UP000198923">
    <property type="component" value="Unassembled WGS sequence"/>
</dbReference>